<dbReference type="GO" id="GO:0046872">
    <property type="term" value="F:metal ion binding"/>
    <property type="evidence" value="ECO:0007669"/>
    <property type="project" value="UniProtKB-KW"/>
</dbReference>
<dbReference type="Pfam" id="PF01557">
    <property type="entry name" value="FAA_hydrolase"/>
    <property type="match status" value="1"/>
</dbReference>
<dbReference type="InterPro" id="IPR011234">
    <property type="entry name" value="Fumarylacetoacetase-like_C"/>
</dbReference>
<sequence>MRHVAGYTVVNDISDREFKPNPDREERKNDGFFDWLHGKWHDGFCPVGPCVTSADTIPDPQKLQLTLKVNGELKQDASTALQIFPVAAVIEFISSYVTLEPGDIISTGTPAGVGNAKGTYLKAGDKLEAAIEGIGVLKNTIV</sequence>
<evidence type="ECO:0000256" key="1">
    <source>
        <dbReference type="ARBA" id="ARBA00022723"/>
    </source>
</evidence>
<name>A0A382H911_9ZZZZ</name>
<reference evidence="3" key="1">
    <citation type="submission" date="2018-05" db="EMBL/GenBank/DDBJ databases">
        <authorList>
            <person name="Lanie J.A."/>
            <person name="Ng W.-L."/>
            <person name="Kazmierczak K.M."/>
            <person name="Andrzejewski T.M."/>
            <person name="Davidsen T.M."/>
            <person name="Wayne K.J."/>
            <person name="Tettelin H."/>
            <person name="Glass J.I."/>
            <person name="Rusch D."/>
            <person name="Podicherti R."/>
            <person name="Tsui H.-C.T."/>
            <person name="Winkler M.E."/>
        </authorList>
    </citation>
    <scope>NUCLEOTIDE SEQUENCE</scope>
</reference>
<dbReference type="GO" id="GO:0018773">
    <property type="term" value="F:acetylpyruvate hydrolase activity"/>
    <property type="evidence" value="ECO:0007669"/>
    <property type="project" value="TreeGrafter"/>
</dbReference>
<dbReference type="SUPFAM" id="SSF56529">
    <property type="entry name" value="FAH"/>
    <property type="match status" value="1"/>
</dbReference>
<accession>A0A382H911</accession>
<gene>
    <name evidence="3" type="ORF">METZ01_LOCUS236650</name>
</gene>
<dbReference type="InterPro" id="IPR036663">
    <property type="entry name" value="Fumarylacetoacetase_C_sf"/>
</dbReference>
<keyword evidence="1" id="KW-0479">Metal-binding</keyword>
<dbReference type="EMBL" id="UINC01059889">
    <property type="protein sequence ID" value="SVB83796.1"/>
    <property type="molecule type" value="Genomic_DNA"/>
</dbReference>
<dbReference type="PANTHER" id="PTHR11820">
    <property type="entry name" value="ACYLPYRUVASE"/>
    <property type="match status" value="1"/>
</dbReference>
<dbReference type="PANTHER" id="PTHR11820:SF7">
    <property type="entry name" value="ACYLPYRUVASE FAHD1, MITOCHONDRIAL"/>
    <property type="match status" value="1"/>
</dbReference>
<dbReference type="AlphaFoldDB" id="A0A382H911"/>
<proteinExistence type="predicted"/>
<evidence type="ECO:0000313" key="3">
    <source>
        <dbReference type="EMBL" id="SVB83796.1"/>
    </source>
</evidence>
<evidence type="ECO:0000259" key="2">
    <source>
        <dbReference type="Pfam" id="PF01557"/>
    </source>
</evidence>
<dbReference type="Gene3D" id="3.90.850.10">
    <property type="entry name" value="Fumarylacetoacetase-like, C-terminal domain"/>
    <property type="match status" value="1"/>
</dbReference>
<organism evidence="3">
    <name type="scientific">marine metagenome</name>
    <dbReference type="NCBI Taxonomy" id="408172"/>
    <lineage>
        <taxon>unclassified sequences</taxon>
        <taxon>metagenomes</taxon>
        <taxon>ecological metagenomes</taxon>
    </lineage>
</organism>
<protein>
    <recommendedName>
        <fullName evidence="2">Fumarylacetoacetase-like C-terminal domain-containing protein</fullName>
    </recommendedName>
</protein>
<feature type="domain" description="Fumarylacetoacetase-like C-terminal" evidence="2">
    <location>
        <begin position="1"/>
        <end position="142"/>
    </location>
</feature>